<organism evidence="1 2">
    <name type="scientific">Ascobolus immersus RN42</name>
    <dbReference type="NCBI Taxonomy" id="1160509"/>
    <lineage>
        <taxon>Eukaryota</taxon>
        <taxon>Fungi</taxon>
        <taxon>Dikarya</taxon>
        <taxon>Ascomycota</taxon>
        <taxon>Pezizomycotina</taxon>
        <taxon>Pezizomycetes</taxon>
        <taxon>Pezizales</taxon>
        <taxon>Ascobolaceae</taxon>
        <taxon>Ascobolus</taxon>
    </lineage>
</organism>
<proteinExistence type="predicted"/>
<evidence type="ECO:0000313" key="2">
    <source>
        <dbReference type="Proteomes" id="UP000275078"/>
    </source>
</evidence>
<protein>
    <submittedName>
        <fullName evidence="1">Uncharacterized protein</fullName>
    </submittedName>
</protein>
<dbReference type="EMBL" id="ML119744">
    <property type="protein sequence ID" value="RPA76456.1"/>
    <property type="molecule type" value="Genomic_DNA"/>
</dbReference>
<sequence>MDMKMFMSTRGWESGAADYEECETRVSFCRKLMVGFLASTSALDSIDISWLHPDNISREIAESMPPLYLSQFQQFQSAARYRKKKHVDCTAYRAIDGLKRLDCFLNILIYLVEIIRAHIPPDLRRKAAKVRFGCHWERQAQETVWMLNLIPKSQSRHPALLYLSSIGLLHLIRYATEYIIYGNGWNHMGDLACDHFEKRISSGLAGEGQLSLVNLCLGRIMEEIRGFLLLWDDTDDKTEHHWAERLSNLTHTNWFLYNIKDDRLQATFTAVYEAKCGFLMRFLVHLRSESVESRILRHLANPTTSEGLPLDQKDI</sequence>
<evidence type="ECO:0000313" key="1">
    <source>
        <dbReference type="EMBL" id="RPA76456.1"/>
    </source>
</evidence>
<dbReference type="AlphaFoldDB" id="A0A3N4HTU3"/>
<keyword evidence="2" id="KW-1185">Reference proteome</keyword>
<name>A0A3N4HTU3_ASCIM</name>
<accession>A0A3N4HTU3</accession>
<dbReference type="Proteomes" id="UP000275078">
    <property type="component" value="Unassembled WGS sequence"/>
</dbReference>
<gene>
    <name evidence="1" type="ORF">BJ508DRAFT_379460</name>
</gene>
<reference evidence="1 2" key="1">
    <citation type="journal article" date="2018" name="Nat. Ecol. Evol.">
        <title>Pezizomycetes genomes reveal the molecular basis of ectomycorrhizal truffle lifestyle.</title>
        <authorList>
            <person name="Murat C."/>
            <person name="Payen T."/>
            <person name="Noel B."/>
            <person name="Kuo A."/>
            <person name="Morin E."/>
            <person name="Chen J."/>
            <person name="Kohler A."/>
            <person name="Krizsan K."/>
            <person name="Balestrini R."/>
            <person name="Da Silva C."/>
            <person name="Montanini B."/>
            <person name="Hainaut M."/>
            <person name="Levati E."/>
            <person name="Barry K.W."/>
            <person name="Belfiori B."/>
            <person name="Cichocki N."/>
            <person name="Clum A."/>
            <person name="Dockter R.B."/>
            <person name="Fauchery L."/>
            <person name="Guy J."/>
            <person name="Iotti M."/>
            <person name="Le Tacon F."/>
            <person name="Lindquist E.A."/>
            <person name="Lipzen A."/>
            <person name="Malagnac F."/>
            <person name="Mello A."/>
            <person name="Molinier V."/>
            <person name="Miyauchi S."/>
            <person name="Poulain J."/>
            <person name="Riccioni C."/>
            <person name="Rubini A."/>
            <person name="Sitrit Y."/>
            <person name="Splivallo R."/>
            <person name="Traeger S."/>
            <person name="Wang M."/>
            <person name="Zifcakova L."/>
            <person name="Wipf D."/>
            <person name="Zambonelli A."/>
            <person name="Paolocci F."/>
            <person name="Nowrousian M."/>
            <person name="Ottonello S."/>
            <person name="Baldrian P."/>
            <person name="Spatafora J.W."/>
            <person name="Henrissat B."/>
            <person name="Nagy L.G."/>
            <person name="Aury J.M."/>
            <person name="Wincker P."/>
            <person name="Grigoriev I.V."/>
            <person name="Bonfante P."/>
            <person name="Martin F.M."/>
        </authorList>
    </citation>
    <scope>NUCLEOTIDE SEQUENCE [LARGE SCALE GENOMIC DNA]</scope>
    <source>
        <strain evidence="1 2">RN42</strain>
    </source>
</reference>